<protein>
    <recommendedName>
        <fullName evidence="1">BTB domain-containing protein</fullName>
    </recommendedName>
</protein>
<feature type="domain" description="BTB" evidence="1">
    <location>
        <begin position="27"/>
        <end position="93"/>
    </location>
</feature>
<evidence type="ECO:0000259" key="1">
    <source>
        <dbReference type="PROSITE" id="PS50097"/>
    </source>
</evidence>
<dbReference type="InterPro" id="IPR000210">
    <property type="entry name" value="BTB/POZ_dom"/>
</dbReference>
<accession>A0A6A6XLM1</accession>
<dbReference type="InterPro" id="IPR011333">
    <property type="entry name" value="SKP1/BTB/POZ_sf"/>
</dbReference>
<feature type="non-terminal residue" evidence="2">
    <location>
        <position position="162"/>
    </location>
</feature>
<dbReference type="PANTHER" id="PTHR47843:SF5">
    <property type="entry name" value="BTB_POZ DOMAIN PROTEIN"/>
    <property type="match status" value="1"/>
</dbReference>
<dbReference type="Pfam" id="PF00651">
    <property type="entry name" value="BTB"/>
    <property type="match status" value="1"/>
</dbReference>
<proteinExistence type="predicted"/>
<dbReference type="PROSITE" id="PS50097">
    <property type="entry name" value="BTB"/>
    <property type="match status" value="1"/>
</dbReference>
<gene>
    <name evidence="2" type="ORF">K505DRAFT_334247</name>
</gene>
<dbReference type="SUPFAM" id="SSF54695">
    <property type="entry name" value="POZ domain"/>
    <property type="match status" value="1"/>
</dbReference>
<evidence type="ECO:0000313" key="2">
    <source>
        <dbReference type="EMBL" id="KAF2797466.1"/>
    </source>
</evidence>
<reference evidence="2" key="1">
    <citation type="journal article" date="2020" name="Stud. Mycol.">
        <title>101 Dothideomycetes genomes: a test case for predicting lifestyles and emergence of pathogens.</title>
        <authorList>
            <person name="Haridas S."/>
            <person name="Albert R."/>
            <person name="Binder M."/>
            <person name="Bloem J."/>
            <person name="Labutti K."/>
            <person name="Salamov A."/>
            <person name="Andreopoulos B."/>
            <person name="Baker S."/>
            <person name="Barry K."/>
            <person name="Bills G."/>
            <person name="Bluhm B."/>
            <person name="Cannon C."/>
            <person name="Castanera R."/>
            <person name="Culley D."/>
            <person name="Daum C."/>
            <person name="Ezra D."/>
            <person name="Gonzalez J."/>
            <person name="Henrissat B."/>
            <person name="Kuo A."/>
            <person name="Liang C."/>
            <person name="Lipzen A."/>
            <person name="Lutzoni F."/>
            <person name="Magnuson J."/>
            <person name="Mondo S."/>
            <person name="Nolan M."/>
            <person name="Ohm R."/>
            <person name="Pangilinan J."/>
            <person name="Park H.-J."/>
            <person name="Ramirez L."/>
            <person name="Alfaro M."/>
            <person name="Sun H."/>
            <person name="Tritt A."/>
            <person name="Yoshinaga Y."/>
            <person name="Zwiers L.-H."/>
            <person name="Turgeon B."/>
            <person name="Goodwin S."/>
            <person name="Spatafora J."/>
            <person name="Crous P."/>
            <person name="Grigoriev I."/>
        </authorList>
    </citation>
    <scope>NUCLEOTIDE SEQUENCE</scope>
    <source>
        <strain evidence="2">CBS 109.77</strain>
    </source>
</reference>
<keyword evidence="3" id="KW-1185">Reference proteome</keyword>
<dbReference type="Gene3D" id="3.30.710.10">
    <property type="entry name" value="Potassium Channel Kv1.1, Chain A"/>
    <property type="match status" value="1"/>
</dbReference>
<dbReference type="OrthoDB" id="6359816at2759"/>
<dbReference type="PANTHER" id="PTHR47843">
    <property type="entry name" value="BTB DOMAIN-CONTAINING PROTEIN-RELATED"/>
    <property type="match status" value="1"/>
</dbReference>
<name>A0A6A6XLM1_9PLEO</name>
<evidence type="ECO:0000313" key="3">
    <source>
        <dbReference type="Proteomes" id="UP000799757"/>
    </source>
</evidence>
<organism evidence="2 3">
    <name type="scientific">Melanomma pulvis-pyrius CBS 109.77</name>
    <dbReference type="NCBI Taxonomy" id="1314802"/>
    <lineage>
        <taxon>Eukaryota</taxon>
        <taxon>Fungi</taxon>
        <taxon>Dikarya</taxon>
        <taxon>Ascomycota</taxon>
        <taxon>Pezizomycotina</taxon>
        <taxon>Dothideomycetes</taxon>
        <taxon>Pleosporomycetidae</taxon>
        <taxon>Pleosporales</taxon>
        <taxon>Melanommataceae</taxon>
        <taxon>Melanomma</taxon>
    </lineage>
</organism>
<dbReference type="CDD" id="cd18186">
    <property type="entry name" value="BTB_POZ_ZBTB_KLHL-like"/>
    <property type="match status" value="1"/>
</dbReference>
<dbReference type="EMBL" id="MU001805">
    <property type="protein sequence ID" value="KAF2797466.1"/>
    <property type="molecule type" value="Genomic_DNA"/>
</dbReference>
<dbReference type="AlphaFoldDB" id="A0A6A6XLM1"/>
<sequence length="162" mass="17895">MGSLPSAKASMEFLKSLPDILHNRHYSDFEIICGDDTYHVHKAVITALSRYFRNAVHFGKEAEDNKVTLEGDDPEMVRLMVTYMYHFDYSPDEVVQPEIEEYADPVGAIEAETQTANDERQNVQIAVPNGASQAPLLILQNAGVNHNFGMLPVGHAPPGPSA</sequence>
<dbReference type="Proteomes" id="UP000799757">
    <property type="component" value="Unassembled WGS sequence"/>
</dbReference>